<feature type="compositionally biased region" description="Basic and acidic residues" evidence="1">
    <location>
        <begin position="435"/>
        <end position="455"/>
    </location>
</feature>
<organism evidence="2 3">
    <name type="scientific">Fusarium heterosporum</name>
    <dbReference type="NCBI Taxonomy" id="42747"/>
    <lineage>
        <taxon>Eukaryota</taxon>
        <taxon>Fungi</taxon>
        <taxon>Dikarya</taxon>
        <taxon>Ascomycota</taxon>
        <taxon>Pezizomycotina</taxon>
        <taxon>Sordariomycetes</taxon>
        <taxon>Hypocreomycetidae</taxon>
        <taxon>Hypocreales</taxon>
        <taxon>Nectriaceae</taxon>
        <taxon>Fusarium</taxon>
        <taxon>Fusarium heterosporum species complex</taxon>
    </lineage>
</organism>
<dbReference type="AlphaFoldDB" id="A0A8H5WN78"/>
<feature type="region of interest" description="Disordered" evidence="1">
    <location>
        <begin position="1"/>
        <end position="72"/>
    </location>
</feature>
<evidence type="ECO:0000256" key="1">
    <source>
        <dbReference type="SAM" id="MobiDB-lite"/>
    </source>
</evidence>
<evidence type="ECO:0000313" key="2">
    <source>
        <dbReference type="EMBL" id="KAF5664039.1"/>
    </source>
</evidence>
<gene>
    <name evidence="2" type="ORF">FHETE_7248</name>
</gene>
<reference evidence="2 3" key="1">
    <citation type="submission" date="2020-05" db="EMBL/GenBank/DDBJ databases">
        <title>Identification and distribution of gene clusters putatively required for synthesis of sphingolipid metabolism inhibitors in phylogenetically diverse species of the filamentous fungus Fusarium.</title>
        <authorList>
            <person name="Kim H.-S."/>
            <person name="Busman M."/>
            <person name="Brown D.W."/>
            <person name="Divon H."/>
            <person name="Uhlig S."/>
            <person name="Proctor R.H."/>
        </authorList>
    </citation>
    <scope>NUCLEOTIDE SEQUENCE [LARGE SCALE GENOMIC DNA]</scope>
    <source>
        <strain evidence="2 3">NRRL 20693</strain>
    </source>
</reference>
<evidence type="ECO:0000313" key="3">
    <source>
        <dbReference type="Proteomes" id="UP000567885"/>
    </source>
</evidence>
<dbReference type="Proteomes" id="UP000567885">
    <property type="component" value="Unassembled WGS sequence"/>
</dbReference>
<protein>
    <submittedName>
        <fullName evidence="2">Uncharacterized protein</fullName>
    </submittedName>
</protein>
<dbReference type="EMBL" id="JAAGWQ010000139">
    <property type="protein sequence ID" value="KAF5664039.1"/>
    <property type="molecule type" value="Genomic_DNA"/>
</dbReference>
<accession>A0A8H5WN78</accession>
<sequence length="462" mass="51861">MGCGTSRPRLDDSDCNPATGSTRKSAAPITNITQSYQRARCSNTNPQRSRAIGRGGDAKPPSYEREDPRRPGQAVLNILKGGLALKREGTVNAFESCKHKRILVLIDDNHKMDRITKRAICSLASFILLIGHGYQCDMEFRWPGYNNNDSPKLGTAGSEMAKALQKLMDTKTWEDACEMIDANDKLQEVGLKTWVENQLKWKPSNDQFQFAEQYRHHLPGEAIRVANLKGNDTDEDLHRKLRVEARSIMAKHIAGWAANDIDRTHLMKLDTEARKKSERDQKLSSNLGFEYRKAMENYEREMHLGADGTPTLVILLVASPITKTEKDSIIDCQRNIMASLGTKVANGSRDAYAMQTVVFTKSMASANLKHFQDIDDAFKGHHDINDLTKVEETKFCKNGPSPELLAKIFNSNLSSIDKSELGERELYSQEILTDGKGDIQWPSHEDVMRTFRPDDGDSDSEG</sequence>
<keyword evidence="3" id="KW-1185">Reference proteome</keyword>
<feature type="compositionally biased region" description="Polar residues" evidence="1">
    <location>
        <begin position="16"/>
        <end position="48"/>
    </location>
</feature>
<dbReference type="OrthoDB" id="4818194at2759"/>
<proteinExistence type="predicted"/>
<name>A0A8H5WN78_FUSHE</name>
<feature type="region of interest" description="Disordered" evidence="1">
    <location>
        <begin position="435"/>
        <end position="462"/>
    </location>
</feature>
<comment type="caution">
    <text evidence="2">The sequence shown here is derived from an EMBL/GenBank/DDBJ whole genome shotgun (WGS) entry which is preliminary data.</text>
</comment>